<evidence type="ECO:0000259" key="2">
    <source>
        <dbReference type="Pfam" id="PF12245"/>
    </source>
</evidence>
<reference evidence="3" key="1">
    <citation type="submission" date="2022-10" db="EMBL/GenBank/DDBJ databases">
        <title>The WGS of Solirubrobacter sp. CPCC 204708.</title>
        <authorList>
            <person name="Jiang Z."/>
        </authorList>
    </citation>
    <scope>NUCLEOTIDE SEQUENCE</scope>
    <source>
        <strain evidence="3">CPCC 204708</strain>
    </source>
</reference>
<dbReference type="InterPro" id="IPR013783">
    <property type="entry name" value="Ig-like_fold"/>
</dbReference>
<dbReference type="Pfam" id="PF12245">
    <property type="entry name" value="Big_3_2"/>
    <property type="match status" value="1"/>
</dbReference>
<keyword evidence="4" id="KW-1185">Reference proteome</keyword>
<dbReference type="RefSeq" id="WP_202957951.1">
    <property type="nucleotide sequence ID" value="NZ_JAPCID010000015.1"/>
</dbReference>
<evidence type="ECO:0000256" key="1">
    <source>
        <dbReference type="SAM" id="MobiDB-lite"/>
    </source>
</evidence>
<dbReference type="Pfam" id="PF17957">
    <property type="entry name" value="Big_7"/>
    <property type="match status" value="1"/>
</dbReference>
<accession>A0ABT4RIH8</accession>
<evidence type="ECO:0000313" key="3">
    <source>
        <dbReference type="EMBL" id="MDA0138290.1"/>
    </source>
</evidence>
<comment type="caution">
    <text evidence="3">The sequence shown here is derived from an EMBL/GenBank/DDBJ whole genome shotgun (WGS) entry which is preliminary data.</text>
</comment>
<dbReference type="Proteomes" id="UP001147700">
    <property type="component" value="Unassembled WGS sequence"/>
</dbReference>
<proteinExistence type="predicted"/>
<feature type="domain" description="Ig-like" evidence="2">
    <location>
        <begin position="270"/>
        <end position="296"/>
    </location>
</feature>
<feature type="region of interest" description="Disordered" evidence="1">
    <location>
        <begin position="393"/>
        <end position="417"/>
    </location>
</feature>
<sequence>MFAATASPAFAGGTLQVDISGAGEVTGSGGIACERAPGGQAPKGTCSGAYQGTLQCTTGPRPTCKEIPAIVELTAHGTANGFIFDGWSGACSNQEVTCTLSMTRSFDVTAVFKDIQDPGITFGGVTPTVRGAVTLQSTATDNGGVARVDFTLGGVTISDPVAPYSATFNTAALKDGTVTAVATAVDTAGRTKTSPAVNTVIDNAAPSVTVGGPNGAVFRSGGTQSWTIQSSDATTGVASVACSVVPAGAPAAFSSCSAAGAHSVSGKPHGAYVFTARVTDKAGNVTDVARAFAIDEVAPKTAVSAGVADGATTSDTALTWAFGADEPNAAFACRVYPAALTPGAFAPCSAAGAHTAAGFSPGVYTFEVQATDAAGNVETAPVKRTFTVVPAPAPAAPPAGPAGPSGPTGSTIPGLNATGKSAPQINVTLTFTFSNSTKKQTKLTSLVLKGVPDGATVSTKGFKKTNASGTVSLKKLLKKPFKAGSTIVVTVSKPGMGTAIKTLKILPRKTPVVTTQCQAPGAAKPVPC</sequence>
<name>A0ABT4RIH8_9ACTN</name>
<protein>
    <submittedName>
        <fullName evidence="3">Ig-like domain-containing protein</fullName>
    </submittedName>
</protein>
<evidence type="ECO:0000313" key="4">
    <source>
        <dbReference type="Proteomes" id="UP001147700"/>
    </source>
</evidence>
<gene>
    <name evidence="3" type="ORF">OJ962_12355</name>
</gene>
<dbReference type="InterPro" id="IPR022038">
    <property type="entry name" value="Ig-like_bact"/>
</dbReference>
<dbReference type="Gene3D" id="2.60.40.10">
    <property type="entry name" value="Immunoglobulins"/>
    <property type="match status" value="1"/>
</dbReference>
<organism evidence="3 4">
    <name type="scientific">Solirubrobacter deserti</name>
    <dbReference type="NCBI Taxonomy" id="2282478"/>
    <lineage>
        <taxon>Bacteria</taxon>
        <taxon>Bacillati</taxon>
        <taxon>Actinomycetota</taxon>
        <taxon>Thermoleophilia</taxon>
        <taxon>Solirubrobacterales</taxon>
        <taxon>Solirubrobacteraceae</taxon>
        <taxon>Solirubrobacter</taxon>
    </lineage>
</organism>
<feature type="compositionally biased region" description="Low complexity" evidence="1">
    <location>
        <begin position="405"/>
        <end position="414"/>
    </location>
</feature>
<dbReference type="EMBL" id="JAPCID010000015">
    <property type="protein sequence ID" value="MDA0138290.1"/>
    <property type="molecule type" value="Genomic_DNA"/>
</dbReference>